<evidence type="ECO:0000256" key="2">
    <source>
        <dbReference type="ARBA" id="ARBA00001958"/>
    </source>
</evidence>
<dbReference type="GO" id="GO:0004478">
    <property type="term" value="F:methionine adenosyltransferase activity"/>
    <property type="evidence" value="ECO:0007669"/>
    <property type="project" value="UniProtKB-EC"/>
</dbReference>
<dbReference type="InterPro" id="IPR002133">
    <property type="entry name" value="S-AdoMet_synthetase"/>
</dbReference>
<evidence type="ECO:0000256" key="10">
    <source>
        <dbReference type="ARBA" id="ARBA00022840"/>
    </source>
</evidence>
<name>A0ABD0PV26_CIRMR</name>
<evidence type="ECO:0000313" key="15">
    <source>
        <dbReference type="Proteomes" id="UP001529510"/>
    </source>
</evidence>
<keyword evidence="10" id="KW-0067">ATP-binding</keyword>
<evidence type="ECO:0000256" key="11">
    <source>
        <dbReference type="ARBA" id="ARBA00022842"/>
    </source>
</evidence>
<evidence type="ECO:0000256" key="4">
    <source>
        <dbReference type="ARBA" id="ARBA00009685"/>
    </source>
</evidence>
<evidence type="ECO:0000259" key="13">
    <source>
        <dbReference type="Pfam" id="PF02772"/>
    </source>
</evidence>
<keyword evidence="15" id="KW-1185">Reference proteome</keyword>
<comment type="similarity">
    <text evidence="4">Belongs to the AdoMet synthase family.</text>
</comment>
<dbReference type="Pfam" id="PF02772">
    <property type="entry name" value="S-AdoMet_synt_M"/>
    <property type="match status" value="1"/>
</dbReference>
<dbReference type="GO" id="GO:0005524">
    <property type="term" value="F:ATP binding"/>
    <property type="evidence" value="ECO:0007669"/>
    <property type="project" value="UniProtKB-KW"/>
</dbReference>
<evidence type="ECO:0000256" key="9">
    <source>
        <dbReference type="ARBA" id="ARBA00022741"/>
    </source>
</evidence>
<dbReference type="Gene3D" id="3.30.300.10">
    <property type="match status" value="1"/>
</dbReference>
<feature type="non-terminal residue" evidence="14">
    <location>
        <position position="1"/>
    </location>
</feature>
<proteinExistence type="inferred from homology"/>
<dbReference type="InterPro" id="IPR022629">
    <property type="entry name" value="S-AdoMet_synt_central"/>
</dbReference>
<feature type="non-terminal residue" evidence="14">
    <location>
        <position position="66"/>
    </location>
</feature>
<feature type="domain" description="S-adenosylmethionine synthetase central" evidence="13">
    <location>
        <begin position="6"/>
        <end position="60"/>
    </location>
</feature>
<evidence type="ECO:0000256" key="8">
    <source>
        <dbReference type="ARBA" id="ARBA00022723"/>
    </source>
</evidence>
<accession>A0ABD0PV26</accession>
<evidence type="ECO:0000256" key="3">
    <source>
        <dbReference type="ARBA" id="ARBA00005224"/>
    </source>
</evidence>
<keyword evidence="9" id="KW-0547">Nucleotide-binding</keyword>
<keyword evidence="12" id="KW-0630">Potassium</keyword>
<comment type="caution">
    <text evidence="14">The sequence shown here is derived from an EMBL/GenBank/DDBJ whole genome shotgun (WGS) entry which is preliminary data.</text>
</comment>
<dbReference type="EC" id="2.5.1.6" evidence="5"/>
<keyword evidence="6" id="KW-0554">One-carbon metabolism</keyword>
<evidence type="ECO:0000256" key="12">
    <source>
        <dbReference type="ARBA" id="ARBA00022958"/>
    </source>
</evidence>
<dbReference type="SUPFAM" id="SSF55973">
    <property type="entry name" value="S-adenosylmethionine synthetase"/>
    <property type="match status" value="1"/>
</dbReference>
<evidence type="ECO:0000256" key="1">
    <source>
        <dbReference type="ARBA" id="ARBA00001946"/>
    </source>
</evidence>
<dbReference type="AlphaFoldDB" id="A0ABD0PV26"/>
<dbReference type="Proteomes" id="UP001529510">
    <property type="component" value="Unassembled WGS sequence"/>
</dbReference>
<dbReference type="FunFam" id="3.30.300.10:FF:000003">
    <property type="entry name" value="S-adenosylmethionine synthase"/>
    <property type="match status" value="1"/>
</dbReference>
<evidence type="ECO:0000256" key="5">
    <source>
        <dbReference type="ARBA" id="ARBA00012828"/>
    </source>
</evidence>
<dbReference type="PANTHER" id="PTHR11964">
    <property type="entry name" value="S-ADENOSYLMETHIONINE SYNTHETASE"/>
    <property type="match status" value="1"/>
</dbReference>
<keyword evidence="7" id="KW-0808">Transferase</keyword>
<dbReference type="GO" id="GO:0006730">
    <property type="term" value="P:one-carbon metabolic process"/>
    <property type="evidence" value="ECO:0007669"/>
    <property type="project" value="UniProtKB-KW"/>
</dbReference>
<dbReference type="InterPro" id="IPR022636">
    <property type="entry name" value="S-AdoMet_synthetase_sfam"/>
</dbReference>
<gene>
    <name evidence="14" type="ORF">M9458_026544</name>
</gene>
<reference evidence="14 15" key="1">
    <citation type="submission" date="2024-05" db="EMBL/GenBank/DDBJ databases">
        <title>Genome sequencing and assembly of Indian major carp, Cirrhinus mrigala (Hamilton, 1822).</title>
        <authorList>
            <person name="Mohindra V."/>
            <person name="Chowdhury L.M."/>
            <person name="Lal K."/>
            <person name="Jena J.K."/>
        </authorList>
    </citation>
    <scope>NUCLEOTIDE SEQUENCE [LARGE SCALE GENOMIC DNA]</scope>
    <source>
        <strain evidence="14">CM1030</strain>
        <tissue evidence="14">Blood</tissue>
    </source>
</reference>
<evidence type="ECO:0000313" key="14">
    <source>
        <dbReference type="EMBL" id="KAL0177650.1"/>
    </source>
</evidence>
<sequence length="66" mass="7439">ENGAVIPLRVHTVVISVQHDDHISLEEQQRILKEKVIKAVVPARYLDDKTVYHLQPSGRFVIGGPQ</sequence>
<dbReference type="EMBL" id="JAMKFB020000013">
    <property type="protein sequence ID" value="KAL0177650.1"/>
    <property type="molecule type" value="Genomic_DNA"/>
</dbReference>
<comment type="cofactor">
    <cofactor evidence="2">
        <name>K(+)</name>
        <dbReference type="ChEBI" id="CHEBI:29103"/>
    </cofactor>
</comment>
<keyword evidence="8" id="KW-0479">Metal-binding</keyword>
<evidence type="ECO:0000256" key="6">
    <source>
        <dbReference type="ARBA" id="ARBA00022563"/>
    </source>
</evidence>
<organism evidence="14 15">
    <name type="scientific">Cirrhinus mrigala</name>
    <name type="common">Mrigala</name>
    <dbReference type="NCBI Taxonomy" id="683832"/>
    <lineage>
        <taxon>Eukaryota</taxon>
        <taxon>Metazoa</taxon>
        <taxon>Chordata</taxon>
        <taxon>Craniata</taxon>
        <taxon>Vertebrata</taxon>
        <taxon>Euteleostomi</taxon>
        <taxon>Actinopterygii</taxon>
        <taxon>Neopterygii</taxon>
        <taxon>Teleostei</taxon>
        <taxon>Ostariophysi</taxon>
        <taxon>Cypriniformes</taxon>
        <taxon>Cyprinidae</taxon>
        <taxon>Labeoninae</taxon>
        <taxon>Labeonini</taxon>
        <taxon>Cirrhinus</taxon>
    </lineage>
</organism>
<comment type="pathway">
    <text evidence="3">Amino-acid biosynthesis; S-adenosyl-L-methionine biosynthesis; S-adenosyl-L-methionine from L-methionine: step 1/1.</text>
</comment>
<comment type="cofactor">
    <cofactor evidence="1">
        <name>Mg(2+)</name>
        <dbReference type="ChEBI" id="CHEBI:18420"/>
    </cofactor>
</comment>
<protein>
    <recommendedName>
        <fullName evidence="5">methionine adenosyltransferase</fullName>
        <ecNumber evidence="5">2.5.1.6</ecNumber>
    </recommendedName>
</protein>
<evidence type="ECO:0000256" key="7">
    <source>
        <dbReference type="ARBA" id="ARBA00022679"/>
    </source>
</evidence>
<dbReference type="GO" id="GO:0046872">
    <property type="term" value="F:metal ion binding"/>
    <property type="evidence" value="ECO:0007669"/>
    <property type="project" value="UniProtKB-KW"/>
</dbReference>
<keyword evidence="11" id="KW-0460">Magnesium</keyword>